<sequence>MRTLADMTTEERTQCRGMWCDFPDPDERTNLAIYVGDSLKHHGFCELVHEGQLGTLTIPENLTPRPDLPRAWNPDGTPPAGEWEHAHIPALGESTRRWISSWEKSH</sequence>
<organism evidence="2">
    <name type="scientific">Siphoviridae sp. ct6YY1</name>
    <dbReference type="NCBI Taxonomy" id="2825343"/>
    <lineage>
        <taxon>Viruses</taxon>
        <taxon>Duplodnaviria</taxon>
        <taxon>Heunggongvirae</taxon>
        <taxon>Uroviricota</taxon>
        <taxon>Caudoviricetes</taxon>
    </lineage>
</organism>
<reference evidence="2" key="1">
    <citation type="journal article" date="2021" name="Proc. Natl. Acad. Sci. U.S.A.">
        <title>A Catalog of Tens of Thousands of Viruses from Human Metagenomes Reveals Hidden Associations with Chronic Diseases.</title>
        <authorList>
            <person name="Tisza M.J."/>
            <person name="Buck C.B."/>
        </authorList>
    </citation>
    <scope>NUCLEOTIDE SEQUENCE</scope>
    <source>
        <strain evidence="2">Ct6YY1</strain>
    </source>
</reference>
<dbReference type="EMBL" id="BK016186">
    <property type="protein sequence ID" value="DAG01096.1"/>
    <property type="molecule type" value="Genomic_DNA"/>
</dbReference>
<protein>
    <submittedName>
        <fullName evidence="2">Uncharacterized protein</fullName>
    </submittedName>
</protein>
<proteinExistence type="predicted"/>
<feature type="region of interest" description="Disordered" evidence="1">
    <location>
        <begin position="59"/>
        <end position="85"/>
    </location>
</feature>
<accession>A0A8S5V2W6</accession>
<name>A0A8S5V2W6_9CAUD</name>
<evidence type="ECO:0000256" key="1">
    <source>
        <dbReference type="SAM" id="MobiDB-lite"/>
    </source>
</evidence>
<evidence type="ECO:0000313" key="2">
    <source>
        <dbReference type="EMBL" id="DAG01096.1"/>
    </source>
</evidence>